<evidence type="ECO:0000313" key="2">
    <source>
        <dbReference type="Proteomes" id="UP000814140"/>
    </source>
</evidence>
<comment type="caution">
    <text evidence="1">The sequence shown here is derived from an EMBL/GenBank/DDBJ whole genome shotgun (WGS) entry which is preliminary data.</text>
</comment>
<accession>A0ACB8SFW3</accession>
<name>A0ACB8SFW3_9AGAM</name>
<dbReference type="Proteomes" id="UP000814140">
    <property type="component" value="Unassembled WGS sequence"/>
</dbReference>
<evidence type="ECO:0000313" key="1">
    <source>
        <dbReference type="EMBL" id="KAI0055449.1"/>
    </source>
</evidence>
<organism evidence="1 2">
    <name type="scientific">Artomyces pyxidatus</name>
    <dbReference type="NCBI Taxonomy" id="48021"/>
    <lineage>
        <taxon>Eukaryota</taxon>
        <taxon>Fungi</taxon>
        <taxon>Dikarya</taxon>
        <taxon>Basidiomycota</taxon>
        <taxon>Agaricomycotina</taxon>
        <taxon>Agaricomycetes</taxon>
        <taxon>Russulales</taxon>
        <taxon>Auriscalpiaceae</taxon>
        <taxon>Artomyces</taxon>
    </lineage>
</organism>
<sequence>AYFVLELPNTIPRAVGRRIKHSLATPTKGQNANQDATFVGVHAARVSRETRKVVRLASWDLKERFRAATEERGKEVSGAQEMEK</sequence>
<proteinExistence type="predicted"/>
<reference evidence="1" key="1">
    <citation type="submission" date="2021-03" db="EMBL/GenBank/DDBJ databases">
        <authorList>
            <consortium name="DOE Joint Genome Institute"/>
            <person name="Ahrendt S."/>
            <person name="Looney B.P."/>
            <person name="Miyauchi S."/>
            <person name="Morin E."/>
            <person name="Drula E."/>
            <person name="Courty P.E."/>
            <person name="Chicoki N."/>
            <person name="Fauchery L."/>
            <person name="Kohler A."/>
            <person name="Kuo A."/>
            <person name="Labutti K."/>
            <person name="Pangilinan J."/>
            <person name="Lipzen A."/>
            <person name="Riley R."/>
            <person name="Andreopoulos W."/>
            <person name="He G."/>
            <person name="Johnson J."/>
            <person name="Barry K.W."/>
            <person name="Grigoriev I.V."/>
            <person name="Nagy L."/>
            <person name="Hibbett D."/>
            <person name="Henrissat B."/>
            <person name="Matheny P.B."/>
            <person name="Labbe J."/>
            <person name="Martin F."/>
        </authorList>
    </citation>
    <scope>NUCLEOTIDE SEQUENCE</scope>
    <source>
        <strain evidence="1">HHB10654</strain>
    </source>
</reference>
<reference evidence="1" key="2">
    <citation type="journal article" date="2022" name="New Phytol.">
        <title>Evolutionary transition to the ectomycorrhizal habit in the genomes of a hyperdiverse lineage of mushroom-forming fungi.</title>
        <authorList>
            <person name="Looney B."/>
            <person name="Miyauchi S."/>
            <person name="Morin E."/>
            <person name="Drula E."/>
            <person name="Courty P.E."/>
            <person name="Kohler A."/>
            <person name="Kuo A."/>
            <person name="LaButti K."/>
            <person name="Pangilinan J."/>
            <person name="Lipzen A."/>
            <person name="Riley R."/>
            <person name="Andreopoulos W."/>
            <person name="He G."/>
            <person name="Johnson J."/>
            <person name="Nolan M."/>
            <person name="Tritt A."/>
            <person name="Barry K.W."/>
            <person name="Grigoriev I.V."/>
            <person name="Nagy L.G."/>
            <person name="Hibbett D."/>
            <person name="Henrissat B."/>
            <person name="Matheny P.B."/>
            <person name="Labbe J."/>
            <person name="Martin F.M."/>
        </authorList>
    </citation>
    <scope>NUCLEOTIDE SEQUENCE</scope>
    <source>
        <strain evidence="1">HHB10654</strain>
    </source>
</reference>
<feature type="non-terminal residue" evidence="1">
    <location>
        <position position="84"/>
    </location>
</feature>
<keyword evidence="2" id="KW-1185">Reference proteome</keyword>
<dbReference type="EMBL" id="MU277291">
    <property type="protein sequence ID" value="KAI0055449.1"/>
    <property type="molecule type" value="Genomic_DNA"/>
</dbReference>
<protein>
    <submittedName>
        <fullName evidence="1">Uncharacterized protein</fullName>
    </submittedName>
</protein>
<feature type="non-terminal residue" evidence="1">
    <location>
        <position position="1"/>
    </location>
</feature>
<gene>
    <name evidence="1" type="ORF">BV25DRAFT_1790948</name>
</gene>